<organism evidence="1 2">
    <name type="scientific">Sphingomonas aerophila</name>
    <dbReference type="NCBI Taxonomy" id="1344948"/>
    <lineage>
        <taxon>Bacteria</taxon>
        <taxon>Pseudomonadati</taxon>
        <taxon>Pseudomonadota</taxon>
        <taxon>Alphaproteobacteria</taxon>
        <taxon>Sphingomonadales</taxon>
        <taxon>Sphingomonadaceae</taxon>
        <taxon>Sphingomonas</taxon>
    </lineage>
</organism>
<dbReference type="AlphaFoldDB" id="A0A7W9BCY6"/>
<comment type="caution">
    <text evidence="1">The sequence shown here is derived from an EMBL/GenBank/DDBJ whole genome shotgun (WGS) entry which is preliminary data.</text>
</comment>
<sequence length="113" mass="11889">MPSSVVLVSLLQAAAPAPGPASAPAAHQLPRIVLPLVGPAPCNGNGDEVVVCGRRDPYRYRLKPLPDQQEAAALPKAETTLFGNVKGSATVDKQQMPQGAVSNRVMLHLKMPF</sequence>
<reference evidence="1 2" key="1">
    <citation type="submission" date="2020-08" db="EMBL/GenBank/DDBJ databases">
        <title>Genomic Encyclopedia of Type Strains, Phase IV (KMG-IV): sequencing the most valuable type-strain genomes for metagenomic binning, comparative biology and taxonomic classification.</title>
        <authorList>
            <person name="Goeker M."/>
        </authorList>
    </citation>
    <scope>NUCLEOTIDE SEQUENCE [LARGE SCALE GENOMIC DNA]</scope>
    <source>
        <strain evidence="1 2">DSM 100044</strain>
    </source>
</reference>
<evidence type="ECO:0000313" key="1">
    <source>
        <dbReference type="EMBL" id="MBB5714887.1"/>
    </source>
</evidence>
<proteinExistence type="predicted"/>
<dbReference type="RefSeq" id="WP_184056625.1">
    <property type="nucleotide sequence ID" value="NZ_JACIJK010000005.1"/>
</dbReference>
<gene>
    <name evidence="1" type="ORF">FHS94_001728</name>
</gene>
<accession>A0A7W9BCY6</accession>
<dbReference type="Proteomes" id="UP000546200">
    <property type="component" value="Unassembled WGS sequence"/>
</dbReference>
<keyword evidence="2" id="KW-1185">Reference proteome</keyword>
<evidence type="ECO:0000313" key="2">
    <source>
        <dbReference type="Proteomes" id="UP000546200"/>
    </source>
</evidence>
<name>A0A7W9BCY6_9SPHN</name>
<dbReference type="EMBL" id="JACIJK010000005">
    <property type="protein sequence ID" value="MBB5714887.1"/>
    <property type="molecule type" value="Genomic_DNA"/>
</dbReference>
<protein>
    <submittedName>
        <fullName evidence="1">Uncharacterized protein</fullName>
    </submittedName>
</protein>